<feature type="transmembrane region" description="Helical" evidence="8">
    <location>
        <begin position="403"/>
        <end position="423"/>
    </location>
</feature>
<dbReference type="GO" id="GO:0022857">
    <property type="term" value="F:transmembrane transporter activity"/>
    <property type="evidence" value="ECO:0007669"/>
    <property type="project" value="InterPro"/>
</dbReference>
<dbReference type="InterPro" id="IPR000060">
    <property type="entry name" value="BCCT_transptr"/>
</dbReference>
<keyword evidence="5 8" id="KW-0812">Transmembrane</keyword>
<protein>
    <submittedName>
        <fullName evidence="9">BCCT family transporter</fullName>
    </submittedName>
</protein>
<evidence type="ECO:0000256" key="6">
    <source>
        <dbReference type="ARBA" id="ARBA00022989"/>
    </source>
</evidence>
<dbReference type="InterPro" id="IPR018093">
    <property type="entry name" value="BCCT_CS"/>
</dbReference>
<keyword evidence="3" id="KW-0813">Transport</keyword>
<dbReference type="OrthoDB" id="9775735at2"/>
<feature type="transmembrane region" description="Helical" evidence="8">
    <location>
        <begin position="229"/>
        <end position="249"/>
    </location>
</feature>
<feature type="transmembrane region" description="Helical" evidence="8">
    <location>
        <begin position="90"/>
        <end position="110"/>
    </location>
</feature>
<feature type="transmembrane region" description="Helical" evidence="8">
    <location>
        <begin position="144"/>
        <end position="162"/>
    </location>
</feature>
<evidence type="ECO:0000313" key="9">
    <source>
        <dbReference type="EMBL" id="KAB1065563.1"/>
    </source>
</evidence>
<feature type="transmembrane region" description="Helical" evidence="8">
    <location>
        <begin position="444"/>
        <end position="464"/>
    </location>
</feature>
<feature type="transmembrane region" description="Helical" evidence="8">
    <location>
        <begin position="316"/>
        <end position="334"/>
    </location>
</feature>
<evidence type="ECO:0000256" key="8">
    <source>
        <dbReference type="SAM" id="Phobius"/>
    </source>
</evidence>
<dbReference type="Pfam" id="PF02028">
    <property type="entry name" value="BCCT"/>
    <property type="match status" value="1"/>
</dbReference>
<name>A0A6N6M9K9_9FLAO</name>
<dbReference type="Proteomes" id="UP000435357">
    <property type="component" value="Unassembled WGS sequence"/>
</dbReference>
<reference evidence="9 10" key="1">
    <citation type="submission" date="2019-09" db="EMBL/GenBank/DDBJ databases">
        <title>Genomes of Cryomorphaceae.</title>
        <authorList>
            <person name="Bowman J.P."/>
        </authorList>
    </citation>
    <scope>NUCLEOTIDE SEQUENCE [LARGE SCALE GENOMIC DNA]</scope>
    <source>
        <strain evidence="9 10">KCTC 52047</strain>
    </source>
</reference>
<evidence type="ECO:0000256" key="2">
    <source>
        <dbReference type="ARBA" id="ARBA00005658"/>
    </source>
</evidence>
<keyword evidence="6 8" id="KW-1133">Transmembrane helix</keyword>
<dbReference type="AlphaFoldDB" id="A0A6N6M9K9"/>
<dbReference type="EMBL" id="WACR01000002">
    <property type="protein sequence ID" value="KAB1065563.1"/>
    <property type="molecule type" value="Genomic_DNA"/>
</dbReference>
<proteinExistence type="inferred from homology"/>
<evidence type="ECO:0000256" key="4">
    <source>
        <dbReference type="ARBA" id="ARBA00022475"/>
    </source>
</evidence>
<evidence type="ECO:0000256" key="7">
    <source>
        <dbReference type="ARBA" id="ARBA00023136"/>
    </source>
</evidence>
<feature type="transmembrane region" description="Helical" evidence="8">
    <location>
        <begin position="51"/>
        <end position="70"/>
    </location>
</feature>
<organism evidence="9 10">
    <name type="scientific">Salibacter halophilus</name>
    <dbReference type="NCBI Taxonomy" id="1803916"/>
    <lineage>
        <taxon>Bacteria</taxon>
        <taxon>Pseudomonadati</taxon>
        <taxon>Bacteroidota</taxon>
        <taxon>Flavobacteriia</taxon>
        <taxon>Flavobacteriales</taxon>
        <taxon>Salibacteraceae</taxon>
        <taxon>Salibacter</taxon>
    </lineage>
</organism>
<dbReference type="PROSITE" id="PS01303">
    <property type="entry name" value="BCCT"/>
    <property type="match status" value="1"/>
</dbReference>
<evidence type="ECO:0000256" key="3">
    <source>
        <dbReference type="ARBA" id="ARBA00022448"/>
    </source>
</evidence>
<keyword evidence="4" id="KW-1003">Cell membrane</keyword>
<evidence type="ECO:0000256" key="1">
    <source>
        <dbReference type="ARBA" id="ARBA00004651"/>
    </source>
</evidence>
<accession>A0A6N6M9K9</accession>
<comment type="subcellular location">
    <subcellularLocation>
        <location evidence="1">Cell membrane</location>
        <topology evidence="1">Multi-pass membrane protein</topology>
    </subcellularLocation>
</comment>
<comment type="similarity">
    <text evidence="2">Belongs to the BCCT transporter (TC 2.A.15) family.</text>
</comment>
<sequence>MAKKKYFDFHTPVFVPSALIIILFVSITLYVGEPIEKLFDEWQMALYDNVGWFFVIVMNTMVIMALVIALGKLGKIRLGGPTATPEFSNFSWYSMLFSAGMGIGLVYFGVAEPIQHTIAPPKPVGSQVKAAEQAFQFTFLHYGVHPWGVYGMVALSLAFFTFNRKLPLSVRSLFAPILKRKIYGPIGDVVDILAVIACIFGLATTLGFGAQQLSSGMHFLFGTEDTVRAQVIIITLVTLAATTSVILGLDKGVRVLSEANIRISVIFLFGMLILGPTVYLLDSFIENVGLYFQNLLEISSYTEVYSETAWQNNWTIFYWAWWIAWSPFVGIFIARVSKGRTVREFLVSVVLLPTAFSFFWFSVFGSSAIYLELNGLAPIGEAVDENISTALFDMLGHYPLSKLMSFVGVLLIIGFFVTSSDSGSLVIDSITSGGKLDAPVGQRIFWALAEGALAATLLIGGGLVTLQTAVMLASLPFAMLLLIMGYSLVVGLRREQRKNMRMKIRRLQRRGMATWEYNYREIIEENEDDDD</sequence>
<feature type="transmembrane region" description="Helical" evidence="8">
    <location>
        <begin position="346"/>
        <end position="371"/>
    </location>
</feature>
<evidence type="ECO:0000256" key="5">
    <source>
        <dbReference type="ARBA" id="ARBA00022692"/>
    </source>
</evidence>
<evidence type="ECO:0000313" key="10">
    <source>
        <dbReference type="Proteomes" id="UP000435357"/>
    </source>
</evidence>
<dbReference type="GO" id="GO:0005886">
    <property type="term" value="C:plasma membrane"/>
    <property type="evidence" value="ECO:0007669"/>
    <property type="project" value="UniProtKB-SubCell"/>
</dbReference>
<keyword evidence="7 8" id="KW-0472">Membrane</keyword>
<dbReference type="PANTHER" id="PTHR30047:SF7">
    <property type="entry name" value="HIGH-AFFINITY CHOLINE TRANSPORT PROTEIN"/>
    <property type="match status" value="1"/>
</dbReference>
<comment type="caution">
    <text evidence="9">The sequence shown here is derived from an EMBL/GenBank/DDBJ whole genome shotgun (WGS) entry which is preliminary data.</text>
</comment>
<feature type="transmembrane region" description="Helical" evidence="8">
    <location>
        <begin position="261"/>
        <end position="281"/>
    </location>
</feature>
<dbReference type="NCBIfam" id="TIGR00842">
    <property type="entry name" value="bcct"/>
    <property type="match status" value="1"/>
</dbReference>
<keyword evidence="10" id="KW-1185">Reference proteome</keyword>
<feature type="transmembrane region" description="Helical" evidence="8">
    <location>
        <begin position="470"/>
        <end position="492"/>
    </location>
</feature>
<feature type="transmembrane region" description="Helical" evidence="8">
    <location>
        <begin position="182"/>
        <end position="209"/>
    </location>
</feature>
<dbReference type="PANTHER" id="PTHR30047">
    <property type="entry name" value="HIGH-AFFINITY CHOLINE TRANSPORT PROTEIN-RELATED"/>
    <property type="match status" value="1"/>
</dbReference>
<dbReference type="RefSeq" id="WP_151166387.1">
    <property type="nucleotide sequence ID" value="NZ_WACR01000002.1"/>
</dbReference>
<feature type="transmembrane region" description="Helical" evidence="8">
    <location>
        <begin position="12"/>
        <end position="31"/>
    </location>
</feature>
<gene>
    <name evidence="9" type="ORF">F3059_02615</name>
</gene>